<sequence>MEAPLLHSLQEEKDINELSEKRRFLLTSLKSNLKDLQQAEALAASQPSSMNEKKVYELTEQRRMLTSSLEANLQDLQQAQALAAGQVVKCRPDERKLYELSEARKVLLASLESNLKDLQQAQAFASSQPSSTTASKVDELTKKREILAAKLEANLKDLQQAQDFAAGQIGKERSSGSKMAHLEKKRLLPERQPLSSKSAQLDQTLSALLPQDQNTKNEMEQIALRKRLLLANLPSAFPNMSPLPNLPPLQLSLTENEIQELSDKKRHLLTSQQFNLDYLSQAEALAQIQLQQNNIIGKEAQQLPDIEVCQKKKIVKKSSISHNKDLIKGALPSPRDTGKKTLCIAGKGYSGLSSRPSELKKDPKHY</sequence>
<protein>
    <submittedName>
        <fullName evidence="3">Metabotropic glutamate receptor 8</fullName>
    </submittedName>
</protein>
<reference evidence="3 4" key="2">
    <citation type="submission" date="2019-04" db="EMBL/GenBank/DDBJ databases">
        <title>The genome sequence of big-headed turtle.</title>
        <authorList>
            <person name="Gong S."/>
        </authorList>
    </citation>
    <scope>NUCLEOTIDE SEQUENCE [LARGE SCALE GENOMIC DNA]</scope>
    <source>
        <strain evidence="3">DO16091913</strain>
        <tissue evidence="3">Muscle</tissue>
    </source>
</reference>
<evidence type="ECO:0000313" key="4">
    <source>
        <dbReference type="Proteomes" id="UP000297703"/>
    </source>
</evidence>
<dbReference type="AlphaFoldDB" id="A0A4D9EUQ9"/>
<gene>
    <name evidence="3" type="ORF">DR999_PMT04806</name>
</gene>
<proteinExistence type="predicted"/>
<evidence type="ECO:0000256" key="2">
    <source>
        <dbReference type="SAM" id="MobiDB-lite"/>
    </source>
</evidence>
<name>A0A4D9EUQ9_9SAUR</name>
<feature type="coiled-coil region" evidence="1">
    <location>
        <begin position="108"/>
        <end position="168"/>
    </location>
</feature>
<organism evidence="3 4">
    <name type="scientific">Platysternon megacephalum</name>
    <name type="common">big-headed turtle</name>
    <dbReference type="NCBI Taxonomy" id="55544"/>
    <lineage>
        <taxon>Eukaryota</taxon>
        <taxon>Metazoa</taxon>
        <taxon>Chordata</taxon>
        <taxon>Craniata</taxon>
        <taxon>Vertebrata</taxon>
        <taxon>Euteleostomi</taxon>
        <taxon>Archelosauria</taxon>
        <taxon>Testudinata</taxon>
        <taxon>Testudines</taxon>
        <taxon>Cryptodira</taxon>
        <taxon>Durocryptodira</taxon>
        <taxon>Testudinoidea</taxon>
        <taxon>Platysternidae</taxon>
        <taxon>Platysternon</taxon>
    </lineage>
</organism>
<feature type="compositionally biased region" description="Basic and acidic residues" evidence="2">
    <location>
        <begin position="357"/>
        <end position="366"/>
    </location>
</feature>
<dbReference type="OrthoDB" id="9428704at2759"/>
<reference evidence="3 4" key="1">
    <citation type="submission" date="2019-04" db="EMBL/GenBank/DDBJ databases">
        <title>Draft genome of the big-headed turtle Platysternon megacephalum.</title>
        <authorList>
            <person name="Gong S."/>
        </authorList>
    </citation>
    <scope>NUCLEOTIDE SEQUENCE [LARGE SCALE GENOMIC DNA]</scope>
    <source>
        <strain evidence="3">DO16091913</strain>
        <tissue evidence="3">Muscle</tissue>
    </source>
</reference>
<evidence type="ECO:0000313" key="3">
    <source>
        <dbReference type="EMBL" id="TFK11983.1"/>
    </source>
</evidence>
<dbReference type="EMBL" id="QXTE01000026">
    <property type="protein sequence ID" value="TFK11983.1"/>
    <property type="molecule type" value="Genomic_DNA"/>
</dbReference>
<keyword evidence="1" id="KW-0175">Coiled coil</keyword>
<comment type="caution">
    <text evidence="3">The sequence shown here is derived from an EMBL/GenBank/DDBJ whole genome shotgun (WGS) entry which is preliminary data.</text>
</comment>
<evidence type="ECO:0000256" key="1">
    <source>
        <dbReference type="SAM" id="Coils"/>
    </source>
</evidence>
<dbReference type="Proteomes" id="UP000297703">
    <property type="component" value="Unassembled WGS sequence"/>
</dbReference>
<keyword evidence="3" id="KW-0675">Receptor</keyword>
<accession>A0A4D9EUQ9</accession>
<feature type="region of interest" description="Disordered" evidence="2">
    <location>
        <begin position="345"/>
        <end position="366"/>
    </location>
</feature>
<keyword evidence="4" id="KW-1185">Reference proteome</keyword>